<proteinExistence type="predicted"/>
<sequence>MNKKRSRERSRRTQIRLHPVTEQRIAKMVVRVLKKNSGGTPQVPAPLPGAAPSLPGPPVAAETETVPSEQPAAAPTVLAELDGARNPPGPVDTKQMKVLVRSLLSEDSHWHTEQSILDGLRLVTQAAAPVKHLYNLPVGLTAIPFDLLLVLGNPDANFFDELRDPVLSGSPVKAVWLADAAAPAEQLASIADAFDLVFTQNINHIPLYRYMGCRQIVYLPFAADPSVYFPKAVNIAYQSDILFIGNADPRTREMFAGMKPLLADKKVFAMGLGWQPEDGVTCVRPLADIQEYYNGATVIIYAQPEPGQVLAIGACGGFLLAENDPNLYEYMRPDEDIVIFRSAGDLQEKLGYYWDRPELMRYVSTNALYGSKYRNSCLQMVLKLLHLAARR</sequence>
<evidence type="ECO:0000256" key="1">
    <source>
        <dbReference type="SAM" id="MobiDB-lite"/>
    </source>
</evidence>
<feature type="region of interest" description="Disordered" evidence="1">
    <location>
        <begin position="36"/>
        <end position="71"/>
    </location>
</feature>
<dbReference type="EMBL" id="MRTP01000002">
    <property type="protein sequence ID" value="OMF55579.1"/>
    <property type="molecule type" value="Genomic_DNA"/>
</dbReference>
<comment type="caution">
    <text evidence="3">The sequence shown here is derived from an EMBL/GenBank/DDBJ whole genome shotgun (WGS) entry which is preliminary data.</text>
</comment>
<dbReference type="Pfam" id="PF13524">
    <property type="entry name" value="Glyco_trans_1_2"/>
    <property type="match status" value="1"/>
</dbReference>
<accession>A0A1R1EUZ7</accession>
<evidence type="ECO:0000313" key="4">
    <source>
        <dbReference type="Proteomes" id="UP000187172"/>
    </source>
</evidence>
<keyword evidence="4" id="KW-1185">Reference proteome</keyword>
<dbReference type="InterPro" id="IPR055259">
    <property type="entry name" value="YkvP/CgeB_Glyco_trans-like"/>
</dbReference>
<evidence type="ECO:0000313" key="3">
    <source>
        <dbReference type="EMBL" id="OMF55579.1"/>
    </source>
</evidence>
<gene>
    <name evidence="3" type="ORF">BK138_13000</name>
</gene>
<evidence type="ECO:0000259" key="2">
    <source>
        <dbReference type="Pfam" id="PF13524"/>
    </source>
</evidence>
<dbReference type="RefSeq" id="WP_076169971.1">
    <property type="nucleotide sequence ID" value="NZ_MRTP01000002.1"/>
</dbReference>
<dbReference type="AlphaFoldDB" id="A0A1R1EUZ7"/>
<reference evidence="3 4" key="1">
    <citation type="submission" date="2016-11" db="EMBL/GenBank/DDBJ databases">
        <title>Paenibacillus species isolates.</title>
        <authorList>
            <person name="Beno S.M."/>
        </authorList>
    </citation>
    <scope>NUCLEOTIDE SEQUENCE [LARGE SCALE GENOMIC DNA]</scope>
    <source>
        <strain evidence="3 4">FSL R5-0378</strain>
    </source>
</reference>
<protein>
    <recommendedName>
        <fullName evidence="2">Spore protein YkvP/CgeB glycosyl transferase-like domain-containing protein</fullName>
    </recommendedName>
</protein>
<name>A0A1R1EUZ7_9BACL</name>
<feature type="compositionally biased region" description="Pro residues" evidence="1">
    <location>
        <begin position="43"/>
        <end position="58"/>
    </location>
</feature>
<feature type="domain" description="Spore protein YkvP/CgeB glycosyl transferase-like" evidence="2">
    <location>
        <begin position="309"/>
        <end position="367"/>
    </location>
</feature>
<dbReference type="STRING" id="297318.BK138_13000"/>
<dbReference type="Proteomes" id="UP000187172">
    <property type="component" value="Unassembled WGS sequence"/>
</dbReference>
<organism evidence="3 4">
    <name type="scientific">Paenibacillus rhizosphaerae</name>
    <dbReference type="NCBI Taxonomy" id="297318"/>
    <lineage>
        <taxon>Bacteria</taxon>
        <taxon>Bacillati</taxon>
        <taxon>Bacillota</taxon>
        <taxon>Bacilli</taxon>
        <taxon>Bacillales</taxon>
        <taxon>Paenibacillaceae</taxon>
        <taxon>Paenibacillus</taxon>
    </lineage>
</organism>